<dbReference type="PANTHER" id="PTHR12534:SF0">
    <property type="entry name" value="SMALL RIBOSOMAL SUBUNIT PROTEIN US2M"/>
    <property type="match status" value="1"/>
</dbReference>
<dbReference type="Gene3D" id="3.40.50.10490">
    <property type="entry name" value="Glucose-6-phosphate isomerase like protein, domain 1"/>
    <property type="match status" value="1"/>
</dbReference>
<sequence>MNNFITMLTRLRAFGRPVVMAAEVASRATVVTGFDSPLVASRIPLSVTRDGGHDASTSYVSCEKAHRAWIQQQSRMGRFPPAMHHPYATLSATVSSPSSPASSATSAAAISLTSAPNLTTNSLAVTESSMEAAAGDDAYTDEAVLKGLDMESLMRILLHPLPLGRKVNPSLFSGAAAPVVQLGHEALFFDPSHTLSSTMRALHVIQRVLHDDGHVLVVNPNPAMRPLLREAAHLCLNRNVWFWYRDWQPSLLADTNRSMAAVLDPHHCQPNRRLMSAQGLALRNPLCPPGSLEHNLRHPAPKLNDTDMKQLEAGRKATSRQRRDRERARDFKQAVEALTAARAREAKLLPAGVQPAVGRGGHSDRLALMVVLDLSYGGEAVREATERKIPTVSLLNGHSDTSQVTFPVYASESHAGFQHFFLEWLLRVVNLPNPRSQKGQQ</sequence>
<keyword evidence="3" id="KW-1185">Reference proteome</keyword>
<accession>A0A8J4AT86</accession>
<dbReference type="PANTHER" id="PTHR12534">
    <property type="entry name" value="30S RIBOSOMAL PROTEIN S2 PROKARYOTIC AND ORGANELLAR"/>
    <property type="match status" value="1"/>
</dbReference>
<feature type="compositionally biased region" description="Basic and acidic residues" evidence="1">
    <location>
        <begin position="304"/>
        <end position="328"/>
    </location>
</feature>
<proteinExistence type="predicted"/>
<dbReference type="AlphaFoldDB" id="A0A8J4AT86"/>
<feature type="region of interest" description="Disordered" evidence="1">
    <location>
        <begin position="291"/>
        <end position="328"/>
    </location>
</feature>
<dbReference type="Proteomes" id="UP000747399">
    <property type="component" value="Unassembled WGS sequence"/>
</dbReference>
<protein>
    <submittedName>
        <fullName evidence="2">Uncharacterized protein</fullName>
    </submittedName>
</protein>
<dbReference type="EMBL" id="BNCO01000003">
    <property type="protein sequence ID" value="GIL45166.1"/>
    <property type="molecule type" value="Genomic_DNA"/>
</dbReference>
<evidence type="ECO:0000313" key="3">
    <source>
        <dbReference type="Proteomes" id="UP000747399"/>
    </source>
</evidence>
<evidence type="ECO:0000256" key="1">
    <source>
        <dbReference type="SAM" id="MobiDB-lite"/>
    </source>
</evidence>
<dbReference type="SUPFAM" id="SSF52313">
    <property type="entry name" value="Ribosomal protein S2"/>
    <property type="match status" value="1"/>
</dbReference>
<gene>
    <name evidence="2" type="ORF">Vafri_2494</name>
</gene>
<name>A0A8J4AT86_9CHLO</name>
<dbReference type="GO" id="GO:0006412">
    <property type="term" value="P:translation"/>
    <property type="evidence" value="ECO:0007669"/>
    <property type="project" value="InterPro"/>
</dbReference>
<dbReference type="GO" id="GO:0005763">
    <property type="term" value="C:mitochondrial small ribosomal subunit"/>
    <property type="evidence" value="ECO:0007669"/>
    <property type="project" value="TreeGrafter"/>
</dbReference>
<reference evidence="2" key="1">
    <citation type="journal article" date="2021" name="Proc. Natl. Acad. Sci. U.S.A.">
        <title>Three genomes in the algal genus Volvox reveal the fate of a haploid sex-determining region after a transition to homothallism.</title>
        <authorList>
            <person name="Yamamoto K."/>
            <person name="Hamaji T."/>
            <person name="Kawai-Toyooka H."/>
            <person name="Matsuzaki R."/>
            <person name="Takahashi F."/>
            <person name="Nishimura Y."/>
            <person name="Kawachi M."/>
            <person name="Noguchi H."/>
            <person name="Minakuchi Y."/>
            <person name="Umen J.G."/>
            <person name="Toyoda A."/>
            <person name="Nozaki H."/>
        </authorList>
    </citation>
    <scope>NUCLEOTIDE SEQUENCE</scope>
    <source>
        <strain evidence="2">NIES-3780</strain>
    </source>
</reference>
<dbReference type="InterPro" id="IPR023591">
    <property type="entry name" value="Ribosomal_uS2_flav_dom_sf"/>
</dbReference>
<dbReference type="InterPro" id="IPR005706">
    <property type="entry name" value="Ribosomal_uS2_bac/mit/plastid"/>
</dbReference>
<organism evidence="2 3">
    <name type="scientific">Volvox africanus</name>
    <dbReference type="NCBI Taxonomy" id="51714"/>
    <lineage>
        <taxon>Eukaryota</taxon>
        <taxon>Viridiplantae</taxon>
        <taxon>Chlorophyta</taxon>
        <taxon>core chlorophytes</taxon>
        <taxon>Chlorophyceae</taxon>
        <taxon>CS clade</taxon>
        <taxon>Chlamydomonadales</taxon>
        <taxon>Volvocaceae</taxon>
        <taxon>Volvox</taxon>
    </lineage>
</organism>
<evidence type="ECO:0000313" key="2">
    <source>
        <dbReference type="EMBL" id="GIL45166.1"/>
    </source>
</evidence>
<dbReference type="GO" id="GO:0003735">
    <property type="term" value="F:structural constituent of ribosome"/>
    <property type="evidence" value="ECO:0007669"/>
    <property type="project" value="InterPro"/>
</dbReference>
<comment type="caution">
    <text evidence="2">The sequence shown here is derived from an EMBL/GenBank/DDBJ whole genome shotgun (WGS) entry which is preliminary data.</text>
</comment>